<reference evidence="1 2" key="1">
    <citation type="journal article" date="2022" name="DNA Res.">
        <title>Chromosomal-level genome assembly of the orchid tree Bauhinia variegata (Leguminosae; Cercidoideae) supports the allotetraploid origin hypothesis of Bauhinia.</title>
        <authorList>
            <person name="Zhong Y."/>
            <person name="Chen Y."/>
            <person name="Zheng D."/>
            <person name="Pang J."/>
            <person name="Liu Y."/>
            <person name="Luo S."/>
            <person name="Meng S."/>
            <person name="Qian L."/>
            <person name="Wei D."/>
            <person name="Dai S."/>
            <person name="Zhou R."/>
        </authorList>
    </citation>
    <scope>NUCLEOTIDE SEQUENCE [LARGE SCALE GENOMIC DNA]</scope>
    <source>
        <strain evidence="1">BV-YZ2020</strain>
    </source>
</reference>
<proteinExistence type="predicted"/>
<evidence type="ECO:0000313" key="2">
    <source>
        <dbReference type="Proteomes" id="UP000828941"/>
    </source>
</evidence>
<protein>
    <submittedName>
        <fullName evidence="1">Uncharacterized protein</fullName>
    </submittedName>
</protein>
<name>A0ACB9PLP3_BAUVA</name>
<dbReference type="Proteomes" id="UP000828941">
    <property type="component" value="Chromosome 4"/>
</dbReference>
<evidence type="ECO:0000313" key="1">
    <source>
        <dbReference type="EMBL" id="KAI4349677.1"/>
    </source>
</evidence>
<gene>
    <name evidence="1" type="ORF">L6164_010237</name>
</gene>
<organism evidence="1 2">
    <name type="scientific">Bauhinia variegata</name>
    <name type="common">Purple orchid tree</name>
    <name type="synonym">Phanera variegata</name>
    <dbReference type="NCBI Taxonomy" id="167791"/>
    <lineage>
        <taxon>Eukaryota</taxon>
        <taxon>Viridiplantae</taxon>
        <taxon>Streptophyta</taxon>
        <taxon>Embryophyta</taxon>
        <taxon>Tracheophyta</taxon>
        <taxon>Spermatophyta</taxon>
        <taxon>Magnoliopsida</taxon>
        <taxon>eudicotyledons</taxon>
        <taxon>Gunneridae</taxon>
        <taxon>Pentapetalae</taxon>
        <taxon>rosids</taxon>
        <taxon>fabids</taxon>
        <taxon>Fabales</taxon>
        <taxon>Fabaceae</taxon>
        <taxon>Cercidoideae</taxon>
        <taxon>Cercideae</taxon>
        <taxon>Bauhiniinae</taxon>
        <taxon>Bauhinia</taxon>
    </lineage>
</organism>
<dbReference type="EMBL" id="CM039429">
    <property type="protein sequence ID" value="KAI4349677.1"/>
    <property type="molecule type" value="Genomic_DNA"/>
</dbReference>
<accession>A0ACB9PLP3</accession>
<keyword evidence="2" id="KW-1185">Reference proteome</keyword>
<comment type="caution">
    <text evidence="1">The sequence shown here is derived from an EMBL/GenBank/DDBJ whole genome shotgun (WGS) entry which is preliminary data.</text>
</comment>
<sequence length="70" mass="7979">MLSSLSGIQVKVLILWLNIVSHSRRRRVGFLSWGRFCRLPGTNATVYRTELQESKIVSTGTRYYPFASSS</sequence>